<accession>A0ABR2WC48</accession>
<evidence type="ECO:0000313" key="2">
    <source>
        <dbReference type="Proteomes" id="UP001479436"/>
    </source>
</evidence>
<sequence length="74" mass="8407">QKAAQTPQSTLSSVTLQGRTKIVKVLEEYFQKYEGKNAVQVCRKWLQKKNIQLDIQSGVDRLPLCYNKSSFSAS</sequence>
<feature type="non-terminal residue" evidence="1">
    <location>
        <position position="1"/>
    </location>
</feature>
<evidence type="ECO:0000313" key="1">
    <source>
        <dbReference type="EMBL" id="KAK9737453.1"/>
    </source>
</evidence>
<gene>
    <name evidence="1" type="ORF">K7432_018477</name>
</gene>
<dbReference type="Proteomes" id="UP001479436">
    <property type="component" value="Unassembled WGS sequence"/>
</dbReference>
<dbReference type="EMBL" id="JASJQH010006183">
    <property type="protein sequence ID" value="KAK9737453.1"/>
    <property type="molecule type" value="Genomic_DNA"/>
</dbReference>
<protein>
    <submittedName>
        <fullName evidence="1">Uncharacterized protein</fullName>
    </submittedName>
</protein>
<comment type="caution">
    <text evidence="1">The sequence shown here is derived from an EMBL/GenBank/DDBJ whole genome shotgun (WGS) entry which is preliminary data.</text>
</comment>
<reference evidence="1 2" key="1">
    <citation type="submission" date="2023-04" db="EMBL/GenBank/DDBJ databases">
        <title>Genome of Basidiobolus ranarum AG-B5.</title>
        <authorList>
            <person name="Stajich J.E."/>
            <person name="Carter-House D."/>
            <person name="Gryganskyi A."/>
        </authorList>
    </citation>
    <scope>NUCLEOTIDE SEQUENCE [LARGE SCALE GENOMIC DNA]</scope>
    <source>
        <strain evidence="1 2">AG-B5</strain>
    </source>
</reference>
<keyword evidence="2" id="KW-1185">Reference proteome</keyword>
<organism evidence="1 2">
    <name type="scientific">Basidiobolus ranarum</name>
    <dbReference type="NCBI Taxonomy" id="34480"/>
    <lineage>
        <taxon>Eukaryota</taxon>
        <taxon>Fungi</taxon>
        <taxon>Fungi incertae sedis</taxon>
        <taxon>Zoopagomycota</taxon>
        <taxon>Entomophthoromycotina</taxon>
        <taxon>Basidiobolomycetes</taxon>
        <taxon>Basidiobolales</taxon>
        <taxon>Basidiobolaceae</taxon>
        <taxon>Basidiobolus</taxon>
    </lineage>
</organism>
<proteinExistence type="predicted"/>
<name>A0ABR2WC48_9FUNG</name>